<sequence>MMNDGFGATTEEMDRAGKQVLTVNDTVQSDLAMLRARLAPLAGAWRGDAAAAFGRLMDRWDADARIINDSLRTIGQSIGGAGQDYRAHEEQNAAGLSNIRAALG</sequence>
<name>A0ABT0ZW19_9PSEU</name>
<gene>
    <name evidence="2" type="ORF">KDL28_07655</name>
</gene>
<evidence type="ECO:0000256" key="1">
    <source>
        <dbReference type="RuleBase" id="RU362001"/>
    </source>
</evidence>
<accession>A0ABT0ZW19</accession>
<dbReference type="InterPro" id="IPR010310">
    <property type="entry name" value="T7SS_ESAT-6-like"/>
</dbReference>
<protein>
    <recommendedName>
        <fullName evidence="1">ESAT-6-like protein</fullName>
    </recommendedName>
</protein>
<dbReference type="Gene3D" id="1.10.287.1060">
    <property type="entry name" value="ESAT-6-like"/>
    <property type="match status" value="1"/>
</dbReference>
<reference evidence="2" key="1">
    <citation type="submission" date="2021-04" db="EMBL/GenBank/DDBJ databases">
        <title>Pseudonocardia sp. nov., isolated from sandy soil of mangrove forest.</title>
        <authorList>
            <person name="Zan Z."/>
            <person name="Huang R."/>
            <person name="Liu W."/>
        </authorList>
    </citation>
    <scope>NUCLEOTIDE SEQUENCE</scope>
    <source>
        <strain evidence="2">S2-4</strain>
    </source>
</reference>
<evidence type="ECO:0000313" key="3">
    <source>
        <dbReference type="Proteomes" id="UP001165283"/>
    </source>
</evidence>
<dbReference type="SUPFAM" id="SSF140453">
    <property type="entry name" value="EsxAB dimer-like"/>
    <property type="match status" value="1"/>
</dbReference>
<dbReference type="Pfam" id="PF06013">
    <property type="entry name" value="WXG100"/>
    <property type="match status" value="1"/>
</dbReference>
<comment type="similarity">
    <text evidence="1">Belongs to the WXG100 family.</text>
</comment>
<evidence type="ECO:0000313" key="2">
    <source>
        <dbReference type="EMBL" id="MCO1654932.1"/>
    </source>
</evidence>
<dbReference type="InterPro" id="IPR036689">
    <property type="entry name" value="ESAT-6-like_sf"/>
</dbReference>
<dbReference type="RefSeq" id="WP_252436689.1">
    <property type="nucleotide sequence ID" value="NZ_JAGSOV010000016.1"/>
</dbReference>
<organism evidence="2 3">
    <name type="scientific">Pseudonocardia humida</name>
    <dbReference type="NCBI Taxonomy" id="2800819"/>
    <lineage>
        <taxon>Bacteria</taxon>
        <taxon>Bacillati</taxon>
        <taxon>Actinomycetota</taxon>
        <taxon>Actinomycetes</taxon>
        <taxon>Pseudonocardiales</taxon>
        <taxon>Pseudonocardiaceae</taxon>
        <taxon>Pseudonocardia</taxon>
    </lineage>
</organism>
<dbReference type="Proteomes" id="UP001165283">
    <property type="component" value="Unassembled WGS sequence"/>
</dbReference>
<dbReference type="NCBIfam" id="TIGR03930">
    <property type="entry name" value="WXG100_ESAT6"/>
    <property type="match status" value="1"/>
</dbReference>
<dbReference type="EMBL" id="JAGSOV010000016">
    <property type="protein sequence ID" value="MCO1654932.1"/>
    <property type="molecule type" value="Genomic_DNA"/>
</dbReference>
<keyword evidence="3" id="KW-1185">Reference proteome</keyword>
<proteinExistence type="inferred from homology"/>
<comment type="caution">
    <text evidence="2">The sequence shown here is derived from an EMBL/GenBank/DDBJ whole genome shotgun (WGS) entry which is preliminary data.</text>
</comment>